<dbReference type="KEGG" id="aka:TKWG_00465"/>
<name>I3U723_ADVKW</name>
<reference evidence="1 2" key="1">
    <citation type="journal article" date="2011" name="J. Bacteriol.">
        <title>Whole-genome shotgun sequencing of the sulfur-oxidizing chemoautotroph Tetrathiobacter kashmirensis.</title>
        <authorList>
            <person name="Ghosh W."/>
            <person name="George A."/>
            <person name="Agarwal A."/>
            <person name="Raj P."/>
            <person name="Alam M."/>
            <person name="Pyne P."/>
            <person name="Das Gupta S.K."/>
        </authorList>
    </citation>
    <scope>NUCLEOTIDE SEQUENCE [LARGE SCALE GENOMIC DNA]</scope>
    <source>
        <strain evidence="1 2">WT001</strain>
    </source>
</reference>
<proteinExistence type="predicted"/>
<dbReference type="HOGENOM" id="CLU_2839892_0_0_4"/>
<dbReference type="EMBL" id="CP003555">
    <property type="protein sequence ID" value="AFK60811.1"/>
    <property type="molecule type" value="Genomic_DNA"/>
</dbReference>
<organism evidence="1 2">
    <name type="scientific">Advenella kashmirensis (strain DSM 17095 / LMG 22695 / WT001)</name>
    <name type="common">Tetrathiobacter kashmirensis</name>
    <dbReference type="NCBI Taxonomy" id="1036672"/>
    <lineage>
        <taxon>Bacteria</taxon>
        <taxon>Pseudomonadati</taxon>
        <taxon>Pseudomonadota</taxon>
        <taxon>Betaproteobacteria</taxon>
        <taxon>Burkholderiales</taxon>
        <taxon>Alcaligenaceae</taxon>
    </lineage>
</organism>
<protein>
    <submittedName>
        <fullName evidence="1">Quinolinate synthetase</fullName>
    </submittedName>
</protein>
<gene>
    <name evidence="1" type="ordered locus">TKWG_00465</name>
</gene>
<sequence length="65" mass="6995">MNGLAGVANCLQTHSGQIILNPELGYRALQPIARMLDFAAAYKKNIRASGDLSRDVHLFSQIGPA</sequence>
<evidence type="ECO:0000313" key="1">
    <source>
        <dbReference type="EMBL" id="AFK60811.1"/>
    </source>
</evidence>
<accession>I3U723</accession>
<dbReference type="Proteomes" id="UP000005267">
    <property type="component" value="Chromosome"/>
</dbReference>
<keyword evidence="2" id="KW-1185">Reference proteome</keyword>
<dbReference type="AlphaFoldDB" id="I3U723"/>
<reference evidence="2" key="2">
    <citation type="journal article" date="2013" name="PLoS ONE">
        <title>Genome implosion elicits host-confinement in Alcaligenaceae: evidence from the comparative genomics of Tetrathiobacter kashmirensis, a pathogen in the making.</title>
        <authorList>
            <person name="Ghosh W."/>
            <person name="Alam M."/>
            <person name="Roy C."/>
            <person name="Pyne P."/>
            <person name="George A."/>
            <person name="Chakraborty R."/>
            <person name="Majumder S."/>
            <person name="Agarwal A."/>
            <person name="Chakraborty S."/>
            <person name="Majumdar S."/>
            <person name="Gupta S.K."/>
        </authorList>
    </citation>
    <scope>NUCLEOTIDE SEQUENCE [LARGE SCALE GENOMIC DNA]</scope>
    <source>
        <strain evidence="2">WT001</strain>
    </source>
</reference>
<dbReference type="STRING" id="1036672.TKWG_00465"/>
<evidence type="ECO:0000313" key="2">
    <source>
        <dbReference type="Proteomes" id="UP000005267"/>
    </source>
</evidence>